<gene>
    <name evidence="1" type="ORF">Taro_006126</name>
</gene>
<dbReference type="Proteomes" id="UP000652761">
    <property type="component" value="Unassembled WGS sequence"/>
</dbReference>
<comment type="caution">
    <text evidence="1">The sequence shown here is derived from an EMBL/GenBank/DDBJ whole genome shotgun (WGS) entry which is preliminary data.</text>
</comment>
<evidence type="ECO:0000313" key="2">
    <source>
        <dbReference type="Proteomes" id="UP000652761"/>
    </source>
</evidence>
<organism evidence="1 2">
    <name type="scientific">Colocasia esculenta</name>
    <name type="common">Wild taro</name>
    <name type="synonym">Arum esculentum</name>
    <dbReference type="NCBI Taxonomy" id="4460"/>
    <lineage>
        <taxon>Eukaryota</taxon>
        <taxon>Viridiplantae</taxon>
        <taxon>Streptophyta</taxon>
        <taxon>Embryophyta</taxon>
        <taxon>Tracheophyta</taxon>
        <taxon>Spermatophyta</taxon>
        <taxon>Magnoliopsida</taxon>
        <taxon>Liliopsida</taxon>
        <taxon>Araceae</taxon>
        <taxon>Aroideae</taxon>
        <taxon>Colocasieae</taxon>
        <taxon>Colocasia</taxon>
    </lineage>
</organism>
<reference evidence="1" key="1">
    <citation type="submission" date="2017-07" db="EMBL/GenBank/DDBJ databases">
        <title>Taro Niue Genome Assembly and Annotation.</title>
        <authorList>
            <person name="Atibalentja N."/>
            <person name="Keating K."/>
            <person name="Fields C.J."/>
        </authorList>
    </citation>
    <scope>NUCLEOTIDE SEQUENCE</scope>
    <source>
        <strain evidence="1">Niue_2</strain>
        <tissue evidence="1">Leaf</tissue>
    </source>
</reference>
<proteinExistence type="predicted"/>
<name>A0A843TQ52_COLES</name>
<dbReference type="EMBL" id="NMUH01000179">
    <property type="protein sequence ID" value="MQL73758.1"/>
    <property type="molecule type" value="Genomic_DNA"/>
</dbReference>
<accession>A0A843TQ52</accession>
<protein>
    <submittedName>
        <fullName evidence="1">Uncharacterized protein</fullName>
    </submittedName>
</protein>
<sequence>MSGVKCIASVRHISKRGGKTRHDFDSLCLGLLTLAEQCIHIVQLGRALLFAHKEELGDWAWHLKPIGGAC</sequence>
<evidence type="ECO:0000313" key="1">
    <source>
        <dbReference type="EMBL" id="MQL73758.1"/>
    </source>
</evidence>
<dbReference type="AlphaFoldDB" id="A0A843TQ52"/>
<keyword evidence="2" id="KW-1185">Reference proteome</keyword>